<dbReference type="SUPFAM" id="SSF53474">
    <property type="entry name" value="alpha/beta-Hydrolases"/>
    <property type="match status" value="1"/>
</dbReference>
<evidence type="ECO:0000259" key="1">
    <source>
        <dbReference type="Pfam" id="PF00561"/>
    </source>
</evidence>
<keyword evidence="2" id="KW-0808">Transferase</keyword>
<dbReference type="EMBL" id="CP016076">
    <property type="protein sequence ID" value="APU15098.1"/>
    <property type="molecule type" value="Genomic_DNA"/>
</dbReference>
<reference evidence="3" key="1">
    <citation type="submission" date="2016-06" db="EMBL/GenBank/DDBJ databases">
        <title>Complete genome sequence of Actinoalloteichus fjordicus DSM 46855 (=ADI127-17), type strain of the new species Actinoalloteichus fjordicus.</title>
        <authorList>
            <person name="Ruckert C."/>
            <person name="Nouioui I."/>
            <person name="Willmese J."/>
            <person name="van Wezel G."/>
            <person name="Klenk H.-P."/>
            <person name="Kalinowski J."/>
            <person name="Zotchev S.B."/>
        </authorList>
    </citation>
    <scope>NUCLEOTIDE SEQUENCE [LARGE SCALE GENOMIC DNA]</scope>
    <source>
        <strain evidence="3">ADI127-7</strain>
    </source>
</reference>
<evidence type="ECO:0000313" key="2">
    <source>
        <dbReference type="EMBL" id="APU15098.1"/>
    </source>
</evidence>
<gene>
    <name evidence="2" type="ORF">UA74_15225</name>
</gene>
<dbReference type="PRINTS" id="PR00111">
    <property type="entry name" value="ABHYDROLASE"/>
</dbReference>
<dbReference type="InterPro" id="IPR050266">
    <property type="entry name" value="AB_hydrolase_sf"/>
</dbReference>
<accession>A0AAC9PSF8</accession>
<dbReference type="Pfam" id="PF00561">
    <property type="entry name" value="Abhydrolase_1"/>
    <property type="match status" value="1"/>
</dbReference>
<keyword evidence="2" id="KW-0378">Hydrolase</keyword>
<name>A0AAC9PSF8_9PSEU</name>
<dbReference type="AlphaFoldDB" id="A0AAC9PSF8"/>
<dbReference type="PANTHER" id="PTHR43798:SF33">
    <property type="entry name" value="HYDROLASE, PUTATIVE (AFU_ORTHOLOGUE AFUA_2G14860)-RELATED"/>
    <property type="match status" value="1"/>
</dbReference>
<dbReference type="PRINTS" id="PR00412">
    <property type="entry name" value="EPOXHYDRLASE"/>
</dbReference>
<dbReference type="InterPro" id="IPR029058">
    <property type="entry name" value="AB_hydrolase_fold"/>
</dbReference>
<dbReference type="InterPro" id="IPR000639">
    <property type="entry name" value="Epox_hydrolase-like"/>
</dbReference>
<dbReference type="GO" id="GO:0016787">
    <property type="term" value="F:hydrolase activity"/>
    <property type="evidence" value="ECO:0007669"/>
    <property type="project" value="UniProtKB-KW"/>
</dbReference>
<proteinExistence type="predicted"/>
<dbReference type="GO" id="GO:0016020">
    <property type="term" value="C:membrane"/>
    <property type="evidence" value="ECO:0007669"/>
    <property type="project" value="TreeGrafter"/>
</dbReference>
<dbReference type="PANTHER" id="PTHR43798">
    <property type="entry name" value="MONOACYLGLYCEROL LIPASE"/>
    <property type="match status" value="1"/>
</dbReference>
<keyword evidence="3" id="KW-1185">Reference proteome</keyword>
<dbReference type="KEGG" id="acad:UA74_15225"/>
<sequence length="296" mass="32031">MSERLLPPGALETFVALRGGRVRVLEGSDPGEGVPMLLVHGGGADNAAISWFRLLDPLRRERRVIAPDLPGFGYTEGVPYAETAADMADLLAALLDALAIERVIVCGVSMGGEVAIQFALRHPTRCAGLIAVAAGGLIERYKNPVAHHMAWLATLLPDPILVPLSALANRFVRTALNQMVHDRHTVPPEVVDEFVRESRRPRAGYVYGRYNKAAIGPRRMRNNALGEVHRISVPTLLFHGTADPLVDPAGSVTAADRIDGAELVLVEKCGHWAQLEMHERFLTAVASLTERAEADA</sequence>
<dbReference type="InterPro" id="IPR000073">
    <property type="entry name" value="AB_hydrolase_1"/>
</dbReference>
<keyword evidence="2" id="KW-0012">Acyltransferase</keyword>
<dbReference type="Proteomes" id="UP000185511">
    <property type="component" value="Chromosome"/>
</dbReference>
<evidence type="ECO:0000313" key="3">
    <source>
        <dbReference type="Proteomes" id="UP000185511"/>
    </source>
</evidence>
<protein>
    <submittedName>
        <fullName evidence="2">Hydrolase or acyltransferase of alpha/beta superfamily</fullName>
    </submittedName>
</protein>
<feature type="domain" description="AB hydrolase-1" evidence="1">
    <location>
        <begin position="35"/>
        <end position="276"/>
    </location>
</feature>
<dbReference type="GO" id="GO:0016746">
    <property type="term" value="F:acyltransferase activity"/>
    <property type="evidence" value="ECO:0007669"/>
    <property type="project" value="UniProtKB-KW"/>
</dbReference>
<organism evidence="2 3">
    <name type="scientific">Actinoalloteichus fjordicus</name>
    <dbReference type="NCBI Taxonomy" id="1612552"/>
    <lineage>
        <taxon>Bacteria</taxon>
        <taxon>Bacillati</taxon>
        <taxon>Actinomycetota</taxon>
        <taxon>Actinomycetes</taxon>
        <taxon>Pseudonocardiales</taxon>
        <taxon>Pseudonocardiaceae</taxon>
        <taxon>Actinoalloteichus</taxon>
    </lineage>
</organism>
<dbReference type="RefSeq" id="WP_075740902.1">
    <property type="nucleotide sequence ID" value="NZ_CP016076.1"/>
</dbReference>
<dbReference type="Gene3D" id="3.40.50.1820">
    <property type="entry name" value="alpha/beta hydrolase"/>
    <property type="match status" value="1"/>
</dbReference>